<sequence length="146" mass="16565">MIIRQAIASDAAAIGTLLAQLGYPPPESNPEFVKEKIEYYSRPFFQLLVAEENQGVSGFISLHWFEVFHSPGMLARITAFCVNEQLRSTGIGHHLLETSYKFLSEQGCHAVEVTSNMRRSRTHEFYLKKGFLETSRRFIKSLTPPA</sequence>
<evidence type="ECO:0000256" key="1">
    <source>
        <dbReference type="ARBA" id="ARBA00022679"/>
    </source>
</evidence>
<dbReference type="Proteomes" id="UP000613030">
    <property type="component" value="Unassembled WGS sequence"/>
</dbReference>
<protein>
    <submittedName>
        <fullName evidence="4">GNAT family N-acetyltransferase</fullName>
    </submittedName>
</protein>
<dbReference type="PANTHER" id="PTHR43877:SF2">
    <property type="entry name" value="AMINOALKYLPHOSPHONATE N-ACETYLTRANSFERASE-RELATED"/>
    <property type="match status" value="1"/>
</dbReference>
<proteinExistence type="predicted"/>
<accession>A0ABS1KXW8</accession>
<dbReference type="EMBL" id="JAERRB010000006">
    <property type="protein sequence ID" value="MBL0743166.1"/>
    <property type="molecule type" value="Genomic_DNA"/>
</dbReference>
<evidence type="ECO:0000313" key="4">
    <source>
        <dbReference type="EMBL" id="MBL0743166.1"/>
    </source>
</evidence>
<dbReference type="SUPFAM" id="SSF55729">
    <property type="entry name" value="Acyl-CoA N-acyltransferases (Nat)"/>
    <property type="match status" value="1"/>
</dbReference>
<dbReference type="InterPro" id="IPR000182">
    <property type="entry name" value="GNAT_dom"/>
</dbReference>
<feature type="domain" description="N-acetyltransferase" evidence="3">
    <location>
        <begin position="1"/>
        <end position="146"/>
    </location>
</feature>
<dbReference type="InterPro" id="IPR050832">
    <property type="entry name" value="Bact_Acetyltransf"/>
</dbReference>
<dbReference type="Gene3D" id="3.40.630.30">
    <property type="match status" value="1"/>
</dbReference>
<gene>
    <name evidence="4" type="ORF">JI741_18185</name>
</gene>
<name>A0ABS1KXW8_9BACT</name>
<dbReference type="RefSeq" id="WP_202012235.1">
    <property type="nucleotide sequence ID" value="NZ_JAERRB010000006.1"/>
</dbReference>
<keyword evidence="1" id="KW-0808">Transferase</keyword>
<evidence type="ECO:0000259" key="3">
    <source>
        <dbReference type="PROSITE" id="PS51186"/>
    </source>
</evidence>
<dbReference type="Pfam" id="PF00583">
    <property type="entry name" value="Acetyltransf_1"/>
    <property type="match status" value="1"/>
</dbReference>
<reference evidence="4 5" key="1">
    <citation type="submission" date="2021-01" db="EMBL/GenBank/DDBJ databases">
        <title>Chryseolinea sp. Jin1 Genome sequencing and assembly.</title>
        <authorList>
            <person name="Kim I."/>
        </authorList>
    </citation>
    <scope>NUCLEOTIDE SEQUENCE [LARGE SCALE GENOMIC DNA]</scope>
    <source>
        <strain evidence="4 5">Jin1</strain>
    </source>
</reference>
<dbReference type="InterPro" id="IPR016181">
    <property type="entry name" value="Acyl_CoA_acyltransferase"/>
</dbReference>
<dbReference type="PANTHER" id="PTHR43877">
    <property type="entry name" value="AMINOALKYLPHOSPHONATE N-ACETYLTRANSFERASE-RELATED-RELATED"/>
    <property type="match status" value="1"/>
</dbReference>
<dbReference type="PROSITE" id="PS51186">
    <property type="entry name" value="GNAT"/>
    <property type="match status" value="1"/>
</dbReference>
<keyword evidence="5" id="KW-1185">Reference proteome</keyword>
<comment type="caution">
    <text evidence="4">The sequence shown here is derived from an EMBL/GenBank/DDBJ whole genome shotgun (WGS) entry which is preliminary data.</text>
</comment>
<evidence type="ECO:0000256" key="2">
    <source>
        <dbReference type="ARBA" id="ARBA00023315"/>
    </source>
</evidence>
<evidence type="ECO:0000313" key="5">
    <source>
        <dbReference type="Proteomes" id="UP000613030"/>
    </source>
</evidence>
<organism evidence="4 5">
    <name type="scientific">Chryseolinea lacunae</name>
    <dbReference type="NCBI Taxonomy" id="2801331"/>
    <lineage>
        <taxon>Bacteria</taxon>
        <taxon>Pseudomonadati</taxon>
        <taxon>Bacteroidota</taxon>
        <taxon>Cytophagia</taxon>
        <taxon>Cytophagales</taxon>
        <taxon>Fulvivirgaceae</taxon>
        <taxon>Chryseolinea</taxon>
    </lineage>
</organism>
<keyword evidence="2" id="KW-0012">Acyltransferase</keyword>
<dbReference type="CDD" id="cd04301">
    <property type="entry name" value="NAT_SF"/>
    <property type="match status" value="1"/>
</dbReference>